<protein>
    <submittedName>
        <fullName evidence="1">Mucosa associated lymphoid tissue lymphoma translocation gene 1b</fullName>
    </submittedName>
</protein>
<reference evidence="1" key="1">
    <citation type="submission" date="2016-05" db="EMBL/GenBank/DDBJ databases">
        <authorList>
            <person name="Lavstsen T."/>
            <person name="Jespersen J.S."/>
        </authorList>
    </citation>
    <scope>NUCLEOTIDE SEQUENCE</scope>
    <source>
        <tissue evidence="1">Brain</tissue>
    </source>
</reference>
<dbReference type="AlphaFoldDB" id="A0A1A8MUC4"/>
<proteinExistence type="predicted"/>
<gene>
    <name evidence="1" type="primary">MALT1B</name>
</gene>
<evidence type="ECO:0000313" key="1">
    <source>
        <dbReference type="EMBL" id="SBR60443.1"/>
    </source>
</evidence>
<sequence>KITVFTQTQTFWGLNYSSWKIVGLRFQSAPFIQTHQSVFQGLFSDKIDERN</sequence>
<organism evidence="1">
    <name type="scientific">Nothobranchius pienaari</name>
    <dbReference type="NCBI Taxonomy" id="704102"/>
    <lineage>
        <taxon>Eukaryota</taxon>
        <taxon>Metazoa</taxon>
        <taxon>Chordata</taxon>
        <taxon>Craniata</taxon>
        <taxon>Vertebrata</taxon>
        <taxon>Euteleostomi</taxon>
        <taxon>Actinopterygii</taxon>
        <taxon>Neopterygii</taxon>
        <taxon>Teleostei</taxon>
        <taxon>Neoteleostei</taxon>
        <taxon>Acanthomorphata</taxon>
        <taxon>Ovalentaria</taxon>
        <taxon>Atherinomorphae</taxon>
        <taxon>Cyprinodontiformes</taxon>
        <taxon>Nothobranchiidae</taxon>
        <taxon>Nothobranchius</taxon>
    </lineage>
</organism>
<reference evidence="1" key="2">
    <citation type="submission" date="2016-06" db="EMBL/GenBank/DDBJ databases">
        <title>The genome of a short-lived fish provides insights into sex chromosome evolution and the genetic control of aging.</title>
        <authorList>
            <person name="Reichwald K."/>
            <person name="Felder M."/>
            <person name="Petzold A."/>
            <person name="Koch P."/>
            <person name="Groth M."/>
            <person name="Platzer M."/>
        </authorList>
    </citation>
    <scope>NUCLEOTIDE SEQUENCE</scope>
    <source>
        <tissue evidence="1">Brain</tissue>
    </source>
</reference>
<name>A0A1A8MUC4_9TELE</name>
<accession>A0A1A8MUC4</accession>
<feature type="non-terminal residue" evidence="1">
    <location>
        <position position="1"/>
    </location>
</feature>
<dbReference type="EMBL" id="HAEF01019284">
    <property type="protein sequence ID" value="SBR60443.1"/>
    <property type="molecule type" value="Transcribed_RNA"/>
</dbReference>